<keyword evidence="12" id="KW-1185">Reference proteome</keyword>
<keyword evidence="4 9" id="KW-0509">mRNA transport</keyword>
<gene>
    <name evidence="11" type="ORF">EW146_g752</name>
</gene>
<reference evidence="11 12" key="1">
    <citation type="submission" date="2019-02" db="EMBL/GenBank/DDBJ databases">
        <title>Genome sequencing of the rare red list fungi Bondarzewia mesenterica.</title>
        <authorList>
            <person name="Buettner E."/>
            <person name="Kellner H."/>
        </authorList>
    </citation>
    <scope>NUCLEOTIDE SEQUENCE [LARGE SCALE GENOMIC DNA]</scope>
    <source>
        <strain evidence="11 12">DSM 108281</strain>
    </source>
</reference>
<evidence type="ECO:0000313" key="11">
    <source>
        <dbReference type="EMBL" id="THH20635.1"/>
    </source>
</evidence>
<name>A0A4S4M6F1_9AGAM</name>
<dbReference type="EMBL" id="SGPL01000017">
    <property type="protein sequence ID" value="THH20635.1"/>
    <property type="molecule type" value="Genomic_DNA"/>
</dbReference>
<dbReference type="PANTHER" id="PTHR13373:SF21">
    <property type="entry name" value="NUCLEAR PORE COMPLEX PROTEIN NUP85"/>
    <property type="match status" value="1"/>
</dbReference>
<dbReference type="Pfam" id="PF07575">
    <property type="entry name" value="Nucleopor_Nup85"/>
    <property type="match status" value="1"/>
</dbReference>
<dbReference type="OrthoDB" id="17644at2759"/>
<dbReference type="GO" id="GO:0045893">
    <property type="term" value="P:positive regulation of DNA-templated transcription"/>
    <property type="evidence" value="ECO:0007669"/>
    <property type="project" value="TreeGrafter"/>
</dbReference>
<comment type="subcellular location">
    <subcellularLocation>
        <location evidence="1 9">Nucleus</location>
        <location evidence="1 9">Nuclear pore complex</location>
    </subcellularLocation>
</comment>
<dbReference type="GO" id="GO:0031965">
    <property type="term" value="C:nuclear membrane"/>
    <property type="evidence" value="ECO:0007669"/>
    <property type="project" value="UniProtKB-UniRule"/>
</dbReference>
<evidence type="ECO:0000256" key="4">
    <source>
        <dbReference type="ARBA" id="ARBA00022816"/>
    </source>
</evidence>
<evidence type="ECO:0000256" key="10">
    <source>
        <dbReference type="SAM" id="MobiDB-lite"/>
    </source>
</evidence>
<evidence type="ECO:0000256" key="6">
    <source>
        <dbReference type="ARBA" id="ARBA00023010"/>
    </source>
</evidence>
<comment type="subunit">
    <text evidence="9">Component of the nuclear pore complex (NPC).</text>
</comment>
<evidence type="ECO:0000256" key="9">
    <source>
        <dbReference type="RuleBase" id="RU365073"/>
    </source>
</evidence>
<keyword evidence="7 9" id="KW-0906">Nuclear pore complex</keyword>
<evidence type="ECO:0000256" key="2">
    <source>
        <dbReference type="ARBA" id="ARBA00005573"/>
    </source>
</evidence>
<dbReference type="Proteomes" id="UP000310158">
    <property type="component" value="Unassembled WGS sequence"/>
</dbReference>
<keyword evidence="5 9" id="KW-0653">Protein transport</keyword>
<dbReference type="PANTHER" id="PTHR13373">
    <property type="entry name" value="FROUNT PROTEIN-RELATED"/>
    <property type="match status" value="1"/>
</dbReference>
<dbReference type="GO" id="GO:0017056">
    <property type="term" value="F:structural constituent of nuclear pore"/>
    <property type="evidence" value="ECO:0007669"/>
    <property type="project" value="TreeGrafter"/>
</dbReference>
<comment type="function">
    <text evidence="9">Functions as a component of the nuclear pore complex (NPC).</text>
</comment>
<sequence length="598" mass="67496">MDTIHLYPPLLDKGQEQEFVESGRSLSATISPRDNSLAVYATNSVDPQELRSIPVEFPQEQDIYIASSGLVPSSERRSFIAKTSPIFAAFQNVAKAYRSQSSGLLRDENSLSAMTKLAIDYVDFIRECWVHASHKMSDGDSKDADLYRSLYTCLSLFVVLYLPDSRLEDVPVGEELMEWLNTHFIEPSTEEGDQLSSHDRPWEDDSFWPYLTRTILRGFSKSSVFFLEVLSNRHPSSYVQSLAENLSPLLESHPRIIHFNSERDFVVASRRWKDKVQSLRLELDRVPEDARQDGFDNWWDRFSEIVGILEGRPEILQNVCNDLGADWKEICAAWGVFIDRRLRRQDLPEVVAQVLNEMPPDPTNLEDMVHAALLSGEPIKALSHAARLDIWLAAHLADILENVELLDAEVDEESELSLRQQYILAYAEYLRSDPALWRITVAYMCSCGDIGKERADQVLMRVPFSLVRPDGTIDSSAVGTSEDARSGEVGGILKEVIQTCFEYGREPVRRMVCAIAAQSFLRERNYGLAISYMTSAEDWTGLGRVVDRVLAEYISHVLEPLRESPRLTLAIGSGHSPAHRRDPNSSDPPPLGCLDPSS</sequence>
<dbReference type="AlphaFoldDB" id="A0A4S4M6F1"/>
<proteinExistence type="inferred from homology"/>
<comment type="caution">
    <text evidence="11">The sequence shown here is derived from an EMBL/GenBank/DDBJ whole genome shotgun (WGS) entry which is preliminary data.</text>
</comment>
<keyword evidence="6 9" id="KW-0811">Translocation</keyword>
<dbReference type="GO" id="GO:0006406">
    <property type="term" value="P:mRNA export from nucleus"/>
    <property type="evidence" value="ECO:0007669"/>
    <property type="project" value="TreeGrafter"/>
</dbReference>
<organism evidence="11 12">
    <name type="scientific">Bondarzewia mesenterica</name>
    <dbReference type="NCBI Taxonomy" id="1095465"/>
    <lineage>
        <taxon>Eukaryota</taxon>
        <taxon>Fungi</taxon>
        <taxon>Dikarya</taxon>
        <taxon>Basidiomycota</taxon>
        <taxon>Agaricomycotina</taxon>
        <taxon>Agaricomycetes</taxon>
        <taxon>Russulales</taxon>
        <taxon>Bondarzewiaceae</taxon>
        <taxon>Bondarzewia</taxon>
    </lineage>
</organism>
<evidence type="ECO:0000313" key="12">
    <source>
        <dbReference type="Proteomes" id="UP000310158"/>
    </source>
</evidence>
<feature type="region of interest" description="Disordered" evidence="10">
    <location>
        <begin position="569"/>
        <end position="598"/>
    </location>
</feature>
<evidence type="ECO:0000256" key="1">
    <source>
        <dbReference type="ARBA" id="ARBA00004567"/>
    </source>
</evidence>
<evidence type="ECO:0000256" key="5">
    <source>
        <dbReference type="ARBA" id="ARBA00022927"/>
    </source>
</evidence>
<protein>
    <recommendedName>
        <fullName evidence="9">Nuclear pore complex protein Nup85</fullName>
    </recommendedName>
</protein>
<evidence type="ECO:0000256" key="8">
    <source>
        <dbReference type="ARBA" id="ARBA00023242"/>
    </source>
</evidence>
<dbReference type="InterPro" id="IPR011502">
    <property type="entry name" value="Nucleoporin_Nup85"/>
</dbReference>
<evidence type="ECO:0000256" key="3">
    <source>
        <dbReference type="ARBA" id="ARBA00022448"/>
    </source>
</evidence>
<evidence type="ECO:0000256" key="7">
    <source>
        <dbReference type="ARBA" id="ARBA00023132"/>
    </source>
</evidence>
<keyword evidence="9" id="KW-0472">Membrane</keyword>
<comment type="similarity">
    <text evidence="2 9">Belongs to the nucleoporin Nup85 family.</text>
</comment>
<dbReference type="GO" id="GO:0031080">
    <property type="term" value="C:nuclear pore outer ring"/>
    <property type="evidence" value="ECO:0007669"/>
    <property type="project" value="TreeGrafter"/>
</dbReference>
<keyword evidence="8 9" id="KW-0539">Nucleus</keyword>
<dbReference type="GO" id="GO:0006606">
    <property type="term" value="P:protein import into nucleus"/>
    <property type="evidence" value="ECO:0007669"/>
    <property type="project" value="TreeGrafter"/>
</dbReference>
<accession>A0A4S4M6F1</accession>
<keyword evidence="3 9" id="KW-0813">Transport</keyword>